<evidence type="ECO:0000313" key="3">
    <source>
        <dbReference type="EMBL" id="CAK9050982.1"/>
    </source>
</evidence>
<sequence length="134" mass="14878">MARTAGLLILLGILCLPRELSFLFAGRGRPLHIGRPHWVLRAKGEQSEELVIGMACSATVTNLKKAGADLDLPGKKPGWIHIGQLQEGYTEKVEDVLSVGRQIEVRVMKVKEDQVEVSELRRKQTYIISYNVGS</sequence>
<dbReference type="EMBL" id="CAXAMN010017718">
    <property type="protein sequence ID" value="CAK9050982.1"/>
    <property type="molecule type" value="Genomic_DNA"/>
</dbReference>
<proteinExistence type="predicted"/>
<evidence type="ECO:0000313" key="4">
    <source>
        <dbReference type="Proteomes" id="UP001642484"/>
    </source>
</evidence>
<keyword evidence="1" id="KW-0732">Signal</keyword>
<dbReference type="Gene3D" id="2.40.50.140">
    <property type="entry name" value="Nucleic acid-binding proteins"/>
    <property type="match status" value="1"/>
</dbReference>
<dbReference type="PROSITE" id="PS50126">
    <property type="entry name" value="S1"/>
    <property type="match status" value="1"/>
</dbReference>
<dbReference type="Pfam" id="PF00575">
    <property type="entry name" value="S1"/>
    <property type="match status" value="1"/>
</dbReference>
<dbReference type="Proteomes" id="UP001642484">
    <property type="component" value="Unassembled WGS sequence"/>
</dbReference>
<evidence type="ECO:0000259" key="2">
    <source>
        <dbReference type="PROSITE" id="PS50126"/>
    </source>
</evidence>
<dbReference type="InterPro" id="IPR050437">
    <property type="entry name" value="Ribos_protein_bS1-like"/>
</dbReference>
<dbReference type="PANTHER" id="PTHR10724">
    <property type="entry name" value="30S RIBOSOMAL PROTEIN S1"/>
    <property type="match status" value="1"/>
</dbReference>
<gene>
    <name evidence="3" type="ORF">CCMP2556_LOCUS25933</name>
</gene>
<evidence type="ECO:0000256" key="1">
    <source>
        <dbReference type="SAM" id="SignalP"/>
    </source>
</evidence>
<feature type="chain" id="PRO_5046494367" description="S1 motif domain-containing protein" evidence="1">
    <location>
        <begin position="22"/>
        <end position="134"/>
    </location>
</feature>
<feature type="signal peptide" evidence="1">
    <location>
        <begin position="1"/>
        <end position="21"/>
    </location>
</feature>
<dbReference type="InterPro" id="IPR003029">
    <property type="entry name" value="S1_domain"/>
</dbReference>
<accession>A0ABP0MHN8</accession>
<name>A0ABP0MHN8_9DINO</name>
<organism evidence="3 4">
    <name type="scientific">Durusdinium trenchii</name>
    <dbReference type="NCBI Taxonomy" id="1381693"/>
    <lineage>
        <taxon>Eukaryota</taxon>
        <taxon>Sar</taxon>
        <taxon>Alveolata</taxon>
        <taxon>Dinophyceae</taxon>
        <taxon>Suessiales</taxon>
        <taxon>Symbiodiniaceae</taxon>
        <taxon>Durusdinium</taxon>
    </lineage>
</organism>
<keyword evidence="4" id="KW-1185">Reference proteome</keyword>
<reference evidence="3 4" key="1">
    <citation type="submission" date="2024-02" db="EMBL/GenBank/DDBJ databases">
        <authorList>
            <person name="Chen Y."/>
            <person name="Shah S."/>
            <person name="Dougan E. K."/>
            <person name="Thang M."/>
            <person name="Chan C."/>
        </authorList>
    </citation>
    <scope>NUCLEOTIDE SEQUENCE [LARGE SCALE GENOMIC DNA]</scope>
</reference>
<feature type="domain" description="S1 motif" evidence="2">
    <location>
        <begin position="53"/>
        <end position="122"/>
    </location>
</feature>
<dbReference type="InterPro" id="IPR012340">
    <property type="entry name" value="NA-bd_OB-fold"/>
</dbReference>
<dbReference type="SUPFAM" id="SSF50249">
    <property type="entry name" value="Nucleic acid-binding proteins"/>
    <property type="match status" value="1"/>
</dbReference>
<protein>
    <recommendedName>
        <fullName evidence="2">S1 motif domain-containing protein</fullName>
    </recommendedName>
</protein>
<comment type="caution">
    <text evidence="3">The sequence shown here is derived from an EMBL/GenBank/DDBJ whole genome shotgun (WGS) entry which is preliminary data.</text>
</comment>
<dbReference type="SMART" id="SM00316">
    <property type="entry name" value="S1"/>
    <property type="match status" value="1"/>
</dbReference>